<sequence>MPEKIGPKPDITNHKLDRRFSVAPMMDWTTSDFRVFARCITKNTLLYSEMVTTGALLQGDNPERFLKYDGCEHPIALQLGGSDAKELAKCAKLAEQFGYDEVNLNAGCPSDRVQNSLIGAILMAHPEKIIDAMKAMQDATSLPVTLKHRIGLDDQQEYSIVRDFVGNVANEGVETFIVHARNAILQGLSPKENREIPPLKYDYVYQLKKDFPHLEIIINGGIKTIEETQNHLCHIDGVMMGREAYHNPWVMSSVDQIVFGQPSTATDRFDALDRYLPYVEQQLKQGARLMHMTRHILGIFQGLPGGKQFRRYLSENGHRTDATIQVLIDAIELVKQQLDKTKDRSNEQ</sequence>
<dbReference type="Pfam" id="PF01207">
    <property type="entry name" value="Dus"/>
    <property type="match status" value="1"/>
</dbReference>
<evidence type="ECO:0000256" key="7">
    <source>
        <dbReference type="ARBA" id="ARBA00022884"/>
    </source>
</evidence>
<dbReference type="GO" id="GO:0102264">
    <property type="term" value="F:tRNA-dihydrouridine20 synthase activity"/>
    <property type="evidence" value="ECO:0007669"/>
    <property type="project" value="UniProtKB-EC"/>
</dbReference>
<dbReference type="Proteomes" id="UP000254326">
    <property type="component" value="Unassembled WGS sequence"/>
</dbReference>
<feature type="active site" description="Proton donor" evidence="9 11">
    <location>
        <position position="108"/>
    </location>
</feature>
<evidence type="ECO:0000313" key="14">
    <source>
        <dbReference type="EMBL" id="RDL45722.1"/>
    </source>
</evidence>
<gene>
    <name evidence="9" type="primary">dusA</name>
    <name evidence="14" type="ORF">DN730_01350</name>
</gene>
<evidence type="ECO:0000256" key="12">
    <source>
        <dbReference type="PIRSR" id="PIRSR006621-2"/>
    </source>
</evidence>
<comment type="similarity">
    <text evidence="9">Belongs to the Dus family. DusA subfamily.</text>
</comment>
<evidence type="ECO:0000256" key="1">
    <source>
        <dbReference type="ARBA" id="ARBA00001917"/>
    </source>
</evidence>
<dbReference type="NCBIfam" id="NF008774">
    <property type="entry name" value="PRK11815.1"/>
    <property type="match status" value="1"/>
</dbReference>
<dbReference type="EMBL" id="QKRA01000001">
    <property type="protein sequence ID" value="RDL45722.1"/>
    <property type="molecule type" value="Genomic_DNA"/>
</dbReference>
<keyword evidence="2 9" id="KW-0820">tRNA-binding</keyword>
<dbReference type="PIRSF" id="PIRSF006621">
    <property type="entry name" value="Dus"/>
    <property type="match status" value="1"/>
</dbReference>
<dbReference type="PROSITE" id="PS01136">
    <property type="entry name" value="UPF0034"/>
    <property type="match status" value="1"/>
</dbReference>
<feature type="domain" description="DUS-like FMN-binding" evidence="13">
    <location>
        <begin position="22"/>
        <end position="331"/>
    </location>
</feature>
<feature type="site" description="Interacts with tRNA" evidence="9">
    <location>
        <position position="105"/>
    </location>
</feature>
<dbReference type="EC" id="1.3.1.91" evidence="9"/>
<dbReference type="Gene3D" id="3.20.20.70">
    <property type="entry name" value="Aldolase class I"/>
    <property type="match status" value="1"/>
</dbReference>
<dbReference type="InterPro" id="IPR013785">
    <property type="entry name" value="Aldolase_TIM"/>
</dbReference>
<comment type="caution">
    <text evidence="9">Lacks conserved residue(s) required for the propagation of feature annotation.</text>
</comment>
<comment type="catalytic activity">
    <reaction evidence="9">
        <text>5,6-dihydrouridine(20a) in tRNA + NAD(+) = uridine(20a) in tRNA + NADH + H(+)</text>
        <dbReference type="Rhea" id="RHEA:53348"/>
        <dbReference type="Rhea" id="RHEA-COMP:13535"/>
        <dbReference type="Rhea" id="RHEA-COMP:13536"/>
        <dbReference type="ChEBI" id="CHEBI:15378"/>
        <dbReference type="ChEBI" id="CHEBI:57540"/>
        <dbReference type="ChEBI" id="CHEBI:57945"/>
        <dbReference type="ChEBI" id="CHEBI:65315"/>
        <dbReference type="ChEBI" id="CHEBI:74443"/>
    </reaction>
</comment>
<dbReference type="RefSeq" id="WP_115466311.1">
    <property type="nucleotide sequence ID" value="NZ_QKRA01000001.1"/>
</dbReference>
<evidence type="ECO:0000256" key="11">
    <source>
        <dbReference type="PIRSR" id="PIRSR006621-1"/>
    </source>
</evidence>
<evidence type="ECO:0000256" key="8">
    <source>
        <dbReference type="ARBA" id="ARBA00023002"/>
    </source>
</evidence>
<reference evidence="14 15" key="1">
    <citation type="submission" date="2018-06" db="EMBL/GenBank/DDBJ databases">
        <title>Marinomonas sp. YLB-05 draft genome sequence.</title>
        <authorList>
            <person name="Yu L."/>
            <person name="Tang X."/>
        </authorList>
    </citation>
    <scope>NUCLEOTIDE SEQUENCE [LARGE SCALE GENOMIC DNA]</scope>
    <source>
        <strain evidence="14 15">YLB-05</strain>
    </source>
</reference>
<feature type="binding site" evidence="9 12">
    <location>
        <position position="179"/>
    </location>
    <ligand>
        <name>FMN</name>
        <dbReference type="ChEBI" id="CHEBI:58210"/>
    </ligand>
</feature>
<dbReference type="InterPro" id="IPR004653">
    <property type="entry name" value="DusA"/>
</dbReference>
<comment type="catalytic activity">
    <reaction evidence="9">
        <text>5,6-dihydrouridine(20) in tRNA + NAD(+) = uridine(20) in tRNA + NADH + H(+)</text>
        <dbReference type="Rhea" id="RHEA:53340"/>
        <dbReference type="Rhea" id="RHEA-COMP:13533"/>
        <dbReference type="Rhea" id="RHEA-COMP:13534"/>
        <dbReference type="ChEBI" id="CHEBI:15378"/>
        <dbReference type="ChEBI" id="CHEBI:57540"/>
        <dbReference type="ChEBI" id="CHEBI:57945"/>
        <dbReference type="ChEBI" id="CHEBI:65315"/>
        <dbReference type="ChEBI" id="CHEBI:74443"/>
        <dbReference type="EC" id="1.3.1.91"/>
    </reaction>
</comment>
<comment type="catalytic activity">
    <reaction evidence="9">
        <text>5,6-dihydrouridine(20) in tRNA + NADP(+) = uridine(20) in tRNA + NADPH + H(+)</text>
        <dbReference type="Rhea" id="RHEA:53336"/>
        <dbReference type="Rhea" id="RHEA-COMP:13533"/>
        <dbReference type="Rhea" id="RHEA-COMP:13534"/>
        <dbReference type="ChEBI" id="CHEBI:15378"/>
        <dbReference type="ChEBI" id="CHEBI:57783"/>
        <dbReference type="ChEBI" id="CHEBI:58349"/>
        <dbReference type="ChEBI" id="CHEBI:65315"/>
        <dbReference type="ChEBI" id="CHEBI:74443"/>
        <dbReference type="EC" id="1.3.1.91"/>
    </reaction>
</comment>
<dbReference type="SUPFAM" id="SSF51395">
    <property type="entry name" value="FMN-linked oxidoreductases"/>
    <property type="match status" value="1"/>
</dbReference>
<feature type="binding site" evidence="9 12">
    <location>
        <begin position="24"/>
        <end position="26"/>
    </location>
    <ligand>
        <name>FMN</name>
        <dbReference type="ChEBI" id="CHEBI:58210"/>
    </ligand>
</feature>
<feature type="binding site" evidence="9 12">
    <location>
        <position position="78"/>
    </location>
    <ligand>
        <name>FMN</name>
        <dbReference type="ChEBI" id="CHEBI:58210"/>
    </ligand>
</feature>
<keyword evidence="5 9" id="KW-0819">tRNA processing</keyword>
<comment type="cofactor">
    <cofactor evidence="1 9 10 12">
        <name>FMN</name>
        <dbReference type="ChEBI" id="CHEBI:58210"/>
    </cofactor>
</comment>
<dbReference type="InterPro" id="IPR018517">
    <property type="entry name" value="tRNA_hU_synthase_CS"/>
</dbReference>
<dbReference type="GO" id="GO:0102266">
    <property type="term" value="F:tRNA-dihydrouridine20a synthase activity"/>
    <property type="evidence" value="ECO:0007669"/>
    <property type="project" value="RHEA"/>
</dbReference>
<evidence type="ECO:0000256" key="10">
    <source>
        <dbReference type="PIRNR" id="PIRNR006621"/>
    </source>
</evidence>
<organism evidence="14 15">
    <name type="scientific">Marinomonas piezotolerans</name>
    <dbReference type="NCBI Taxonomy" id="2213058"/>
    <lineage>
        <taxon>Bacteria</taxon>
        <taxon>Pseudomonadati</taxon>
        <taxon>Pseudomonadota</taxon>
        <taxon>Gammaproteobacteria</taxon>
        <taxon>Oceanospirillales</taxon>
        <taxon>Oceanospirillaceae</taxon>
        <taxon>Marinomonas</taxon>
    </lineage>
</organism>
<name>A0A370UD53_9GAMM</name>
<evidence type="ECO:0000256" key="9">
    <source>
        <dbReference type="HAMAP-Rule" id="MF_02041"/>
    </source>
</evidence>
<evidence type="ECO:0000256" key="3">
    <source>
        <dbReference type="ARBA" id="ARBA00022630"/>
    </source>
</evidence>
<evidence type="ECO:0000256" key="2">
    <source>
        <dbReference type="ARBA" id="ARBA00022555"/>
    </source>
</evidence>
<keyword evidence="12" id="KW-0547">Nucleotide-binding</keyword>
<comment type="catalytic activity">
    <reaction evidence="9">
        <text>5,6-dihydrouridine(20a) in tRNA + NADP(+) = uridine(20a) in tRNA + NADPH + H(+)</text>
        <dbReference type="Rhea" id="RHEA:53344"/>
        <dbReference type="Rhea" id="RHEA-COMP:13535"/>
        <dbReference type="Rhea" id="RHEA-COMP:13536"/>
        <dbReference type="ChEBI" id="CHEBI:15378"/>
        <dbReference type="ChEBI" id="CHEBI:57783"/>
        <dbReference type="ChEBI" id="CHEBI:58349"/>
        <dbReference type="ChEBI" id="CHEBI:65315"/>
        <dbReference type="ChEBI" id="CHEBI:74443"/>
    </reaction>
</comment>
<keyword evidence="6 9" id="KW-0521">NADP</keyword>
<feature type="binding site" evidence="9 12">
    <location>
        <position position="147"/>
    </location>
    <ligand>
        <name>FMN</name>
        <dbReference type="ChEBI" id="CHEBI:58210"/>
    </ligand>
</feature>
<evidence type="ECO:0000313" key="15">
    <source>
        <dbReference type="Proteomes" id="UP000254326"/>
    </source>
</evidence>
<dbReference type="InterPro" id="IPR035587">
    <property type="entry name" value="DUS-like_FMN-bd"/>
</dbReference>
<feature type="site" description="Interacts with tRNA" evidence="9">
    <location>
        <position position="194"/>
    </location>
</feature>
<dbReference type="HAMAP" id="MF_02041">
    <property type="entry name" value="DusA_subfam"/>
    <property type="match status" value="1"/>
</dbReference>
<keyword evidence="7 9" id="KW-0694">RNA-binding</keyword>
<keyword evidence="15" id="KW-1185">Reference proteome</keyword>
<keyword evidence="4 9" id="KW-0288">FMN</keyword>
<comment type="similarity">
    <text evidence="10">Belongs to the dus family.</text>
</comment>
<dbReference type="AlphaFoldDB" id="A0A370UD53"/>
<dbReference type="NCBIfam" id="TIGR00742">
    <property type="entry name" value="yjbN"/>
    <property type="match status" value="1"/>
</dbReference>
<comment type="caution">
    <text evidence="14">The sequence shown here is derived from an EMBL/GenBank/DDBJ whole genome shotgun (WGS) entry which is preliminary data.</text>
</comment>
<dbReference type="GO" id="GO:0050660">
    <property type="term" value="F:flavin adenine dinucleotide binding"/>
    <property type="evidence" value="ECO:0007669"/>
    <property type="project" value="InterPro"/>
</dbReference>
<evidence type="ECO:0000259" key="13">
    <source>
        <dbReference type="Pfam" id="PF01207"/>
    </source>
</evidence>
<protein>
    <recommendedName>
        <fullName evidence="9">tRNA-dihydrouridine(20/20a) synthase</fullName>
        <ecNumber evidence="9">1.3.1.91</ecNumber>
    </recommendedName>
    <alternativeName>
        <fullName evidence="9">U20-specific dihydrouridine synthase</fullName>
        <shortName evidence="9">U20-specific Dus</shortName>
    </alternativeName>
    <alternativeName>
        <fullName evidence="9">tRNA-dihydrouridine synthase A</fullName>
    </alternativeName>
</protein>
<dbReference type="CDD" id="cd02801">
    <property type="entry name" value="DUS_like_FMN"/>
    <property type="match status" value="1"/>
</dbReference>
<feature type="site" description="Interacts with tRNA; defines subfamily-specific binding signature" evidence="9">
    <location>
        <position position="310"/>
    </location>
</feature>
<dbReference type="InterPro" id="IPR001269">
    <property type="entry name" value="DUS_fam"/>
</dbReference>
<evidence type="ECO:0000256" key="4">
    <source>
        <dbReference type="ARBA" id="ARBA00022643"/>
    </source>
</evidence>
<accession>A0A370UD53</accession>
<comment type="function">
    <text evidence="9">Catalyzes the synthesis of 5,6-dihydrouridine (D), a modified base found in the D-loop of most tRNAs, via the reduction of the C5-C6 double bond in target uridines. Specifically modifies U20 and U20a in tRNAs.</text>
</comment>
<proteinExistence type="inferred from homology"/>
<dbReference type="Gene3D" id="1.20.120.1460">
    <property type="match status" value="1"/>
</dbReference>
<dbReference type="GO" id="GO:0000049">
    <property type="term" value="F:tRNA binding"/>
    <property type="evidence" value="ECO:0007669"/>
    <property type="project" value="UniProtKB-UniRule"/>
</dbReference>
<dbReference type="GO" id="GO:0010181">
    <property type="term" value="F:FMN binding"/>
    <property type="evidence" value="ECO:0007669"/>
    <property type="project" value="UniProtKB-UniRule"/>
</dbReference>
<feature type="binding site" evidence="9 12">
    <location>
        <begin position="241"/>
        <end position="242"/>
    </location>
    <ligand>
        <name>FMN</name>
        <dbReference type="ChEBI" id="CHEBI:58210"/>
    </ligand>
</feature>
<feature type="site" description="Interacts with tRNA; defines subfamily-specific binding signature" evidence="9">
    <location>
        <position position="191"/>
    </location>
</feature>
<evidence type="ECO:0000256" key="5">
    <source>
        <dbReference type="ARBA" id="ARBA00022694"/>
    </source>
</evidence>
<feature type="binding site" evidence="9 12">
    <location>
        <begin position="219"/>
        <end position="221"/>
    </location>
    <ligand>
        <name>FMN</name>
        <dbReference type="ChEBI" id="CHEBI:58210"/>
    </ligand>
</feature>
<keyword evidence="3 9" id="KW-0285">Flavoprotein</keyword>
<evidence type="ECO:0000256" key="6">
    <source>
        <dbReference type="ARBA" id="ARBA00022857"/>
    </source>
</evidence>
<dbReference type="PANTHER" id="PTHR42907:SF1">
    <property type="entry name" value="FMN-LINKED OXIDOREDUCTASES SUPERFAMILY PROTEIN"/>
    <property type="match status" value="1"/>
</dbReference>
<dbReference type="PANTHER" id="PTHR42907">
    <property type="entry name" value="FMN-LINKED OXIDOREDUCTASES SUPERFAMILY PROTEIN"/>
    <property type="match status" value="1"/>
</dbReference>
<dbReference type="OrthoDB" id="9783413at2"/>
<keyword evidence="8 9" id="KW-0560">Oxidoreductase</keyword>